<organism evidence="4 5">
    <name type="scientific">Mycolicibacterium brumae</name>
    <dbReference type="NCBI Taxonomy" id="85968"/>
    <lineage>
        <taxon>Bacteria</taxon>
        <taxon>Bacillati</taxon>
        <taxon>Actinomycetota</taxon>
        <taxon>Actinomycetes</taxon>
        <taxon>Mycobacteriales</taxon>
        <taxon>Mycobacteriaceae</taxon>
        <taxon>Mycolicibacterium</taxon>
    </lineage>
</organism>
<dbReference type="Pfam" id="PF08338">
    <property type="entry name" value="DUF1731"/>
    <property type="match status" value="1"/>
</dbReference>
<evidence type="ECO:0000259" key="3">
    <source>
        <dbReference type="Pfam" id="PF08338"/>
    </source>
</evidence>
<sequence length="300" mass="31272">MSDNGAIAVAGSSGLVGSALVGVLRAQDRPVIRLVRRPPTQSGQRFWNPEAGDLDPAVLEGVSAVVNLCGAPVAGQRWSGAYKQILRDSRITPTEVLSSACAAAGVPTLVNGSAIGFYGDTGAQMVDEKDPAGGGFLAGLCQDWEAATEPAAEAGARVVRVRTGHVLSPSGGILGTLRPLFNLGLGARFGDGRQYMSWISLEDMVRALLFALASPTLSGPVNLTAPNPVSNAEFTTAYGKAIGRPTPWRVPGFVAKRLVGEFAEEGLLIGQRVVPTALRHAGFEFHHDSLAQALDYATDA</sequence>
<dbReference type="PANTHER" id="PTHR11092">
    <property type="entry name" value="SUGAR NUCLEOTIDE EPIMERASE RELATED"/>
    <property type="match status" value="1"/>
</dbReference>
<dbReference type="Proteomes" id="UP000230551">
    <property type="component" value="Unassembled WGS sequence"/>
</dbReference>
<dbReference type="SUPFAM" id="SSF51735">
    <property type="entry name" value="NAD(P)-binding Rossmann-fold domains"/>
    <property type="match status" value="1"/>
</dbReference>
<dbReference type="AlphaFoldDB" id="A0A2G5P738"/>
<dbReference type="STRING" id="85968.GCA_900073015_03347"/>
<evidence type="ECO:0000256" key="1">
    <source>
        <dbReference type="ARBA" id="ARBA00009353"/>
    </source>
</evidence>
<dbReference type="EMBL" id="PDCN02000025">
    <property type="protein sequence ID" value="PIB73704.1"/>
    <property type="molecule type" value="Genomic_DNA"/>
</dbReference>
<feature type="domain" description="DUF1731" evidence="3">
    <location>
        <begin position="250"/>
        <end position="295"/>
    </location>
</feature>
<name>A0A2G5P738_9MYCO</name>
<dbReference type="NCBIfam" id="TIGR01777">
    <property type="entry name" value="yfcH"/>
    <property type="match status" value="1"/>
</dbReference>
<protein>
    <submittedName>
        <fullName evidence="4">TIGR01777 family protein</fullName>
    </submittedName>
</protein>
<comment type="similarity">
    <text evidence="1">Belongs to the NAD(P)-dependent epimerase/dehydratase family. SDR39U1 subfamily.</text>
</comment>
<dbReference type="InterPro" id="IPR001509">
    <property type="entry name" value="Epimerase_deHydtase"/>
</dbReference>
<dbReference type="OrthoDB" id="9801773at2"/>
<dbReference type="InterPro" id="IPR013549">
    <property type="entry name" value="DUF1731"/>
</dbReference>
<evidence type="ECO:0000259" key="2">
    <source>
        <dbReference type="Pfam" id="PF01370"/>
    </source>
</evidence>
<dbReference type="RefSeq" id="WP_090592278.1">
    <property type="nucleotide sequence ID" value="NZ_CP104302.1"/>
</dbReference>
<proteinExistence type="inferred from homology"/>
<dbReference type="InterPro" id="IPR010099">
    <property type="entry name" value="SDR39U1"/>
</dbReference>
<comment type="caution">
    <text evidence="4">The sequence shown here is derived from an EMBL/GenBank/DDBJ whole genome shotgun (WGS) entry which is preliminary data.</text>
</comment>
<evidence type="ECO:0000313" key="5">
    <source>
        <dbReference type="Proteomes" id="UP000230551"/>
    </source>
</evidence>
<reference evidence="4 5" key="1">
    <citation type="journal article" date="2017" name="Infect. Genet. Evol.">
        <title>The new phylogeny of the genus Mycobacterium: The old and the news.</title>
        <authorList>
            <person name="Tortoli E."/>
            <person name="Fedrizzi T."/>
            <person name="Meehan C.J."/>
            <person name="Trovato A."/>
            <person name="Grottola A."/>
            <person name="Giacobazzi E."/>
            <person name="Serpini G.F."/>
            <person name="Tagliazucchi S."/>
            <person name="Fabio A."/>
            <person name="Bettua C."/>
            <person name="Bertorelli R."/>
            <person name="Frascaro F."/>
            <person name="De Sanctis V."/>
            <person name="Pecorari M."/>
            <person name="Jousson O."/>
            <person name="Segata N."/>
            <person name="Cirillo D.M."/>
        </authorList>
    </citation>
    <scope>NUCLEOTIDE SEQUENCE [LARGE SCALE GENOMIC DNA]</scope>
    <source>
        <strain evidence="4 5">CIP1034565</strain>
    </source>
</reference>
<dbReference type="Gene3D" id="3.40.50.720">
    <property type="entry name" value="NAD(P)-binding Rossmann-like Domain"/>
    <property type="match status" value="1"/>
</dbReference>
<gene>
    <name evidence="4" type="ORF">CQY22_015655</name>
</gene>
<accession>A0A2G5P738</accession>
<dbReference type="InterPro" id="IPR036291">
    <property type="entry name" value="NAD(P)-bd_dom_sf"/>
</dbReference>
<dbReference type="PANTHER" id="PTHR11092:SF0">
    <property type="entry name" value="EPIMERASE FAMILY PROTEIN SDR39U1"/>
    <property type="match status" value="1"/>
</dbReference>
<dbReference type="Pfam" id="PF01370">
    <property type="entry name" value="Epimerase"/>
    <property type="match status" value="1"/>
</dbReference>
<feature type="domain" description="NAD-dependent epimerase/dehydratase" evidence="2">
    <location>
        <begin position="7"/>
        <end position="215"/>
    </location>
</feature>
<evidence type="ECO:0000313" key="4">
    <source>
        <dbReference type="EMBL" id="PIB73704.1"/>
    </source>
</evidence>
<keyword evidence="5" id="KW-1185">Reference proteome</keyword>